<dbReference type="Pfam" id="PF01047">
    <property type="entry name" value="MarR"/>
    <property type="match status" value="1"/>
</dbReference>
<dbReference type="InterPro" id="IPR036388">
    <property type="entry name" value="WH-like_DNA-bd_sf"/>
</dbReference>
<keyword evidence="4" id="KW-0238">DNA-binding</keyword>
<keyword evidence="3" id="KW-0805">Transcription regulation</keyword>
<dbReference type="InterPro" id="IPR036390">
    <property type="entry name" value="WH_DNA-bd_sf"/>
</dbReference>
<organism evidence="7 8">
    <name type="scientific">Pseudomonas citronellolis</name>
    <dbReference type="NCBI Taxonomy" id="53408"/>
    <lineage>
        <taxon>Bacteria</taxon>
        <taxon>Pseudomonadati</taxon>
        <taxon>Pseudomonadota</taxon>
        <taxon>Gammaproteobacteria</taxon>
        <taxon>Pseudomonadales</taxon>
        <taxon>Pseudomonadaceae</taxon>
        <taxon>Pseudomonas</taxon>
    </lineage>
</organism>
<keyword evidence="5" id="KW-0804">Transcription</keyword>
<dbReference type="PROSITE" id="PS50995">
    <property type="entry name" value="HTH_MARR_2"/>
    <property type="match status" value="1"/>
</dbReference>
<dbReference type="Proteomes" id="UP000077748">
    <property type="component" value="Chromosome"/>
</dbReference>
<proteinExistence type="predicted"/>
<dbReference type="InterPro" id="IPR000835">
    <property type="entry name" value="HTH_MarR-typ"/>
</dbReference>
<dbReference type="PANTHER" id="PTHR33164">
    <property type="entry name" value="TRANSCRIPTIONAL REGULATOR, MARR FAMILY"/>
    <property type="match status" value="1"/>
</dbReference>
<evidence type="ECO:0000256" key="5">
    <source>
        <dbReference type="ARBA" id="ARBA00023163"/>
    </source>
</evidence>
<dbReference type="FunFam" id="1.10.10.10:FF:000163">
    <property type="entry name" value="MarR family transcriptional regulator"/>
    <property type="match status" value="1"/>
</dbReference>
<dbReference type="GO" id="GO:0003700">
    <property type="term" value="F:DNA-binding transcription factor activity"/>
    <property type="evidence" value="ECO:0007669"/>
    <property type="project" value="InterPro"/>
</dbReference>
<evidence type="ECO:0000256" key="3">
    <source>
        <dbReference type="ARBA" id="ARBA00023015"/>
    </source>
</evidence>
<evidence type="ECO:0000313" key="7">
    <source>
        <dbReference type="EMBL" id="ANI16230.1"/>
    </source>
</evidence>
<protein>
    <submittedName>
        <fullName evidence="7">MarR family transcriptional regulator</fullName>
    </submittedName>
</protein>
<evidence type="ECO:0000256" key="2">
    <source>
        <dbReference type="ARBA" id="ARBA00022490"/>
    </source>
</evidence>
<accession>A0A1A9KGH2</accession>
<dbReference type="SMART" id="SM00347">
    <property type="entry name" value="HTH_MARR"/>
    <property type="match status" value="1"/>
</dbReference>
<comment type="subcellular location">
    <subcellularLocation>
        <location evidence="1">Cytoplasm</location>
    </subcellularLocation>
</comment>
<name>A0A1A9KGH2_9PSED</name>
<dbReference type="SUPFAM" id="SSF46785">
    <property type="entry name" value="Winged helix' DNA-binding domain"/>
    <property type="match status" value="1"/>
</dbReference>
<dbReference type="EMBL" id="CP015878">
    <property type="protein sequence ID" value="ANI16230.1"/>
    <property type="molecule type" value="Genomic_DNA"/>
</dbReference>
<evidence type="ECO:0000259" key="6">
    <source>
        <dbReference type="PROSITE" id="PS50995"/>
    </source>
</evidence>
<dbReference type="PANTHER" id="PTHR33164:SF5">
    <property type="entry name" value="ORGANIC HYDROPEROXIDE RESISTANCE TRANSCRIPTIONAL REGULATOR"/>
    <property type="match status" value="1"/>
</dbReference>
<dbReference type="GO" id="GO:0006950">
    <property type="term" value="P:response to stress"/>
    <property type="evidence" value="ECO:0007669"/>
    <property type="project" value="TreeGrafter"/>
</dbReference>
<reference evidence="7 8" key="1">
    <citation type="submission" date="2016-05" db="EMBL/GenBank/DDBJ databases">
        <title>Genome Sequence of Pseudomonas citronellolis Strain SJTE-3, an Estrogens and Persistent Organic Pollutants degradation strain.</title>
        <authorList>
            <person name="Liang R."/>
        </authorList>
    </citation>
    <scope>NUCLEOTIDE SEQUENCE [LARGE SCALE GENOMIC DNA]</scope>
    <source>
        <strain evidence="7 8">SJTE-3</strain>
    </source>
</reference>
<dbReference type="InterPro" id="IPR039422">
    <property type="entry name" value="MarR/SlyA-like"/>
</dbReference>
<evidence type="ECO:0000256" key="1">
    <source>
        <dbReference type="ARBA" id="ARBA00004496"/>
    </source>
</evidence>
<dbReference type="AlphaFoldDB" id="A0A1A9KGH2"/>
<dbReference type="RefSeq" id="WP_023105868.1">
    <property type="nucleotide sequence ID" value="NZ_CP015878.1"/>
</dbReference>
<feature type="domain" description="HTH marR-type" evidence="6">
    <location>
        <begin position="12"/>
        <end position="145"/>
    </location>
</feature>
<dbReference type="Gene3D" id="1.10.10.10">
    <property type="entry name" value="Winged helix-like DNA-binding domain superfamily/Winged helix DNA-binding domain"/>
    <property type="match status" value="1"/>
</dbReference>
<gene>
    <name evidence="7" type="ORF">A9C11_20625</name>
</gene>
<dbReference type="GO" id="GO:0003677">
    <property type="term" value="F:DNA binding"/>
    <property type="evidence" value="ECO:0007669"/>
    <property type="project" value="UniProtKB-KW"/>
</dbReference>
<evidence type="ECO:0000313" key="8">
    <source>
        <dbReference type="Proteomes" id="UP000077748"/>
    </source>
</evidence>
<dbReference type="PRINTS" id="PR00598">
    <property type="entry name" value="HTHMARR"/>
</dbReference>
<evidence type="ECO:0000256" key="4">
    <source>
        <dbReference type="ARBA" id="ARBA00023125"/>
    </source>
</evidence>
<keyword evidence="2" id="KW-0963">Cytoplasm</keyword>
<sequence>MAIPEDDPLLLDRQLCFPLYAASNLLTRAYRPVLAPLGLTYSQYLVMLVLWEHDVVSVGDLGERLHLDSGTLTPLLKRMERDGFVTRRRDPEDERRVLIMLTPHGHELRAAALNVPQTLAGQLGVDPASVEDLRDAVQAMVRILARRYT</sequence>
<dbReference type="GO" id="GO:0005737">
    <property type="term" value="C:cytoplasm"/>
    <property type="evidence" value="ECO:0007669"/>
    <property type="project" value="UniProtKB-SubCell"/>
</dbReference>